<reference evidence="1 2" key="1">
    <citation type="submission" date="2024-01" db="EMBL/GenBank/DDBJ databases">
        <authorList>
            <person name="Allen C."/>
            <person name="Tagirdzhanova G."/>
        </authorList>
    </citation>
    <scope>NUCLEOTIDE SEQUENCE [LARGE SCALE GENOMIC DNA]</scope>
    <source>
        <strain evidence="1 2">CBS 573.63</strain>
    </source>
</reference>
<keyword evidence="2" id="KW-1185">Reference proteome</keyword>
<organism evidence="1 2">
    <name type="scientific">Sporothrix epigloea</name>
    <dbReference type="NCBI Taxonomy" id="1892477"/>
    <lineage>
        <taxon>Eukaryota</taxon>
        <taxon>Fungi</taxon>
        <taxon>Dikarya</taxon>
        <taxon>Ascomycota</taxon>
        <taxon>Pezizomycotina</taxon>
        <taxon>Sordariomycetes</taxon>
        <taxon>Sordariomycetidae</taxon>
        <taxon>Ophiostomatales</taxon>
        <taxon>Ophiostomataceae</taxon>
        <taxon>Sporothrix</taxon>
    </lineage>
</organism>
<proteinExistence type="predicted"/>
<dbReference type="EMBL" id="CAWUOM010000061">
    <property type="protein sequence ID" value="CAK7269627.1"/>
    <property type="molecule type" value="Genomic_DNA"/>
</dbReference>
<name>A0ABP0DRL1_9PEZI</name>
<comment type="caution">
    <text evidence="1">The sequence shown here is derived from an EMBL/GenBank/DDBJ whole genome shotgun (WGS) entry which is preliminary data.</text>
</comment>
<accession>A0ABP0DRL1</accession>
<gene>
    <name evidence="1" type="ORF">SEPCBS57363_003697</name>
</gene>
<sequence length="211" mass="23735">MPSANIAITSCTYQDFRGANHKQQRRTNHSLKWDRKRCTPNCLDCQEDDTEYQSKEPLATCLRDENRSKNWEPRLDSSNANKLHRSTVGTKPLRRNHTTTDALAEIQIANTMSSSYLINSSTYTPPVCVAIPDNGAPLHSFDMLDSPLHSLPLAAFVKEPSVRDTERMVNREYEIVDSNGATATGRRARELLRRSPTLCAIPATDGDFELI</sequence>
<evidence type="ECO:0000313" key="2">
    <source>
        <dbReference type="Proteomes" id="UP001642501"/>
    </source>
</evidence>
<protein>
    <submittedName>
        <fullName evidence="1">Uncharacterized protein</fullName>
    </submittedName>
</protein>
<evidence type="ECO:0000313" key="1">
    <source>
        <dbReference type="EMBL" id="CAK7269627.1"/>
    </source>
</evidence>
<dbReference type="Proteomes" id="UP001642501">
    <property type="component" value="Unassembled WGS sequence"/>
</dbReference>